<dbReference type="Pfam" id="PF12849">
    <property type="entry name" value="PBP_like_2"/>
    <property type="match status" value="1"/>
</dbReference>
<dbReference type="Gene3D" id="3.40.190.10">
    <property type="entry name" value="Periplasmic binding protein-like II"/>
    <property type="match status" value="2"/>
</dbReference>
<sequence>MMKKRFVTGILALVAAIAVAGSVHAKALMMATTTSTDNTGLLDYLAPEFTKDTGIELKWTSVGTGKALKLGMNCDVDVLLVHAPPAEKKYIKDGYAESRKEIMFNDFVIVGPKADPAGVKGMDVEKALATLRDGHKTFVSRGDNSGTNKKEKLLWKAAGGPLPEKEAWYVQTGQGMLSTLNITAERGGYTMTDRGTYIKYSHKHGGTPPLDVIVEGGMILKNQYSVLILNSGNCPKAKKDLAEAFSAWMSSDKAQDLIARFRLLGKPLFIPNANKG</sequence>
<feature type="domain" description="PBP" evidence="2">
    <location>
        <begin position="24"/>
        <end position="252"/>
    </location>
</feature>
<proteinExistence type="predicted"/>
<keyword evidence="1" id="KW-0732">Signal</keyword>
<dbReference type="Proteomes" id="UP001320148">
    <property type="component" value="Chromosome"/>
</dbReference>
<name>A0ABM7PIZ3_9BACT</name>
<accession>A0ABM7PIZ3</accession>
<evidence type="ECO:0000259" key="2">
    <source>
        <dbReference type="Pfam" id="PF12849"/>
    </source>
</evidence>
<dbReference type="SUPFAM" id="SSF53850">
    <property type="entry name" value="Periplasmic binding protein-like II"/>
    <property type="match status" value="1"/>
</dbReference>
<reference evidence="3 4" key="1">
    <citation type="submission" date="2021-02" db="EMBL/GenBank/DDBJ databases">
        <title>Complete genome of Desulfoluna sp. strain ASN36.</title>
        <authorList>
            <person name="Takahashi A."/>
            <person name="Kojima H."/>
            <person name="Fukui M."/>
        </authorList>
    </citation>
    <scope>NUCLEOTIDE SEQUENCE [LARGE SCALE GENOMIC DNA]</scope>
    <source>
        <strain evidence="3 4">ASN36</strain>
    </source>
</reference>
<evidence type="ECO:0000313" key="3">
    <source>
        <dbReference type="EMBL" id="BCS97527.1"/>
    </source>
</evidence>
<evidence type="ECO:0000256" key="1">
    <source>
        <dbReference type="SAM" id="SignalP"/>
    </source>
</evidence>
<organism evidence="3 4">
    <name type="scientific">Desulfoluna limicola</name>
    <dbReference type="NCBI Taxonomy" id="2810562"/>
    <lineage>
        <taxon>Bacteria</taxon>
        <taxon>Pseudomonadati</taxon>
        <taxon>Thermodesulfobacteriota</taxon>
        <taxon>Desulfobacteria</taxon>
        <taxon>Desulfobacterales</taxon>
        <taxon>Desulfolunaceae</taxon>
        <taxon>Desulfoluna</taxon>
    </lineage>
</organism>
<feature type="chain" id="PRO_5046214556" evidence="1">
    <location>
        <begin position="26"/>
        <end position="276"/>
    </location>
</feature>
<dbReference type="PANTHER" id="PTHR37945:SF1">
    <property type="entry name" value="EXTRACELLULAR TUNGSTATE BINDING PROTEIN"/>
    <property type="match status" value="1"/>
</dbReference>
<dbReference type="RefSeq" id="WP_236888944.1">
    <property type="nucleotide sequence ID" value="NZ_AP024488.1"/>
</dbReference>
<feature type="signal peptide" evidence="1">
    <location>
        <begin position="1"/>
        <end position="25"/>
    </location>
</feature>
<dbReference type="EMBL" id="AP024488">
    <property type="protein sequence ID" value="BCS97527.1"/>
    <property type="molecule type" value="Genomic_DNA"/>
</dbReference>
<dbReference type="InterPro" id="IPR052738">
    <property type="entry name" value="ABC-Tungstate_binding"/>
</dbReference>
<dbReference type="PANTHER" id="PTHR37945">
    <property type="entry name" value="EXTRACELLULAR TUNGSTATE BINDING PROTEIN"/>
    <property type="match status" value="1"/>
</dbReference>
<dbReference type="InterPro" id="IPR024370">
    <property type="entry name" value="PBP_domain"/>
</dbReference>
<protein>
    <submittedName>
        <fullName evidence="3">Tungsten ABC transporter substrate-binding protein</fullName>
    </submittedName>
</protein>
<evidence type="ECO:0000313" key="4">
    <source>
        <dbReference type="Proteomes" id="UP001320148"/>
    </source>
</evidence>
<keyword evidence="4" id="KW-1185">Reference proteome</keyword>
<gene>
    <name evidence="3" type="ORF">DSLASN_31590</name>
</gene>